<feature type="binding site" evidence="14 15">
    <location>
        <position position="201"/>
    </location>
    <ligand>
        <name>[2Fe-2S] cluster</name>
        <dbReference type="ChEBI" id="CHEBI:190135"/>
    </ligand>
</feature>
<evidence type="ECO:0000256" key="6">
    <source>
        <dbReference type="ARBA" id="ARBA00022679"/>
    </source>
</evidence>
<dbReference type="SFLD" id="SFLDG01082">
    <property type="entry name" value="B12-binding_domain_containing"/>
    <property type="match status" value="1"/>
</dbReference>
<dbReference type="InterPro" id="IPR024177">
    <property type="entry name" value="Biotin_synthase"/>
</dbReference>
<keyword evidence="10 14" id="KW-0093">Biotin biosynthesis</keyword>
<dbReference type="PIRSF" id="PIRSF001619">
    <property type="entry name" value="Biotin_synth"/>
    <property type="match status" value="1"/>
</dbReference>
<comment type="pathway">
    <text evidence="1 14">Cofactor biosynthesis; biotin biosynthesis; biotin from 7,8-diaminononanoate: step 2/2.</text>
</comment>
<dbReference type="EC" id="2.8.1.6" evidence="4 14"/>
<comment type="similarity">
    <text evidence="2 14">Belongs to the radical SAM superfamily. Biotin synthase family.</text>
</comment>
<dbReference type="AlphaFoldDB" id="A0A3M0B6Y5"/>
<feature type="binding site" evidence="14 15">
    <location>
        <position position="69"/>
    </location>
    <ligand>
        <name>[4Fe-4S] cluster</name>
        <dbReference type="ChEBI" id="CHEBI:49883"/>
        <note>4Fe-4S-S-AdoMet</note>
    </ligand>
</feature>
<comment type="cofactor">
    <cofactor evidence="15">
        <name>[2Fe-2S] cluster</name>
        <dbReference type="ChEBI" id="CHEBI:190135"/>
    </cofactor>
    <text evidence="15">Binds 1 [2Fe-2S] cluster. The cluster is coordinated with 3 cysteines and 1 arginine.</text>
</comment>
<feature type="binding site" evidence="14 15">
    <location>
        <position position="271"/>
    </location>
    <ligand>
        <name>[2Fe-2S] cluster</name>
        <dbReference type="ChEBI" id="CHEBI:190135"/>
    </ligand>
</feature>
<keyword evidence="11 14" id="KW-0408">Iron</keyword>
<dbReference type="Pfam" id="PF04055">
    <property type="entry name" value="Radical_SAM"/>
    <property type="match status" value="1"/>
</dbReference>
<sequence length="338" mass="37806">MDLIKNLAERVINGEKISKEEGLKILNIPDEQVMDLVEEASKIREYFFKNEVEFCSLINAKNGGCSEDCSFCAQSSKYPTPINAYGLVSKEEMLEGAEKAVSINANRYCIVVSGKRATKEEVEKIAEAVKDIKEKYPVKVCCSIGTVDKEDLKLLKEAGVNRINHNLETSEKYFSNIVSTHTWKDRFETIKAIQEVGLSTCCGGIFGMGESDEDIVDLADTYRNLNVHSIPLNFLIPIPGTPFENTNNLTPAKCLKIVALFRIFNPKAEIRLCGGREQNLKDYHDIAMEVANCLMAGGYLTRAGREPGKDEEMARRLGRKLLTGKEDFSLWKELGVQT</sequence>
<gene>
    <name evidence="14" type="primary">bioB</name>
    <name evidence="17" type="ORF">CLV39_1454</name>
</gene>
<dbReference type="SFLD" id="SFLDG01060">
    <property type="entry name" value="BATS_domain_containing"/>
    <property type="match status" value="1"/>
</dbReference>
<evidence type="ECO:0000256" key="10">
    <source>
        <dbReference type="ARBA" id="ARBA00022756"/>
    </source>
</evidence>
<evidence type="ECO:0000313" key="17">
    <source>
        <dbReference type="EMBL" id="RMA93123.1"/>
    </source>
</evidence>
<dbReference type="InterPro" id="IPR006638">
    <property type="entry name" value="Elp3/MiaA/NifB-like_rSAM"/>
</dbReference>
<dbReference type="PANTHER" id="PTHR22976">
    <property type="entry name" value="BIOTIN SYNTHASE"/>
    <property type="match status" value="1"/>
</dbReference>
<feature type="binding site" evidence="14 15">
    <location>
        <position position="72"/>
    </location>
    <ligand>
        <name>[4Fe-4S] cluster</name>
        <dbReference type="ChEBI" id="CHEBI:49883"/>
        <note>4Fe-4S-S-AdoMet</note>
    </ligand>
</feature>
<accession>A0A3M0B6Y5</accession>
<dbReference type="SFLD" id="SFLDG01278">
    <property type="entry name" value="biotin_synthase_like"/>
    <property type="match status" value="1"/>
</dbReference>
<comment type="cofactor">
    <cofactor evidence="14">
        <name>[2Fe-2S] cluster</name>
        <dbReference type="ChEBI" id="CHEBI:190135"/>
    </cofactor>
    <text evidence="14">Binds 1 [2Fe-2S] cluster. The cluster is coordinated with 3 cysteines and 1 arginine.</text>
</comment>
<evidence type="ECO:0000256" key="12">
    <source>
        <dbReference type="ARBA" id="ARBA00023014"/>
    </source>
</evidence>
<feature type="domain" description="Radical SAM core" evidence="16">
    <location>
        <begin position="47"/>
        <end position="276"/>
    </location>
</feature>
<dbReference type="NCBIfam" id="TIGR00433">
    <property type="entry name" value="bioB"/>
    <property type="match status" value="1"/>
</dbReference>
<dbReference type="GO" id="GO:0051539">
    <property type="term" value="F:4 iron, 4 sulfur cluster binding"/>
    <property type="evidence" value="ECO:0007669"/>
    <property type="project" value="UniProtKB-KW"/>
</dbReference>
<feature type="binding site" evidence="14 15">
    <location>
        <position position="65"/>
    </location>
    <ligand>
        <name>[4Fe-4S] cluster</name>
        <dbReference type="ChEBI" id="CHEBI:49883"/>
        <note>4Fe-4S-S-AdoMet</note>
    </ligand>
</feature>
<keyword evidence="18" id="KW-1185">Reference proteome</keyword>
<dbReference type="InterPro" id="IPR010722">
    <property type="entry name" value="BATS_dom"/>
</dbReference>
<keyword evidence="6 14" id="KW-0808">Transferase</keyword>
<dbReference type="GO" id="GO:0004076">
    <property type="term" value="F:biotin synthase activity"/>
    <property type="evidence" value="ECO:0007669"/>
    <property type="project" value="UniProtKB-UniRule"/>
</dbReference>
<comment type="caution">
    <text evidence="17">The sequence shown here is derived from an EMBL/GenBank/DDBJ whole genome shotgun (WGS) entry which is preliminary data.</text>
</comment>
<evidence type="ECO:0000259" key="16">
    <source>
        <dbReference type="PROSITE" id="PS51918"/>
    </source>
</evidence>
<evidence type="ECO:0000256" key="7">
    <source>
        <dbReference type="ARBA" id="ARBA00022691"/>
    </source>
</evidence>
<evidence type="ECO:0000256" key="4">
    <source>
        <dbReference type="ARBA" id="ARBA00012236"/>
    </source>
</evidence>
<dbReference type="SFLD" id="SFLDS00029">
    <property type="entry name" value="Radical_SAM"/>
    <property type="match status" value="1"/>
</dbReference>
<comment type="function">
    <text evidence="14">Catalyzes the conversion of dethiobiotin (DTB) to biotin by the insertion of a sulfur atom into dethiobiotin via a radical-based mechanism.</text>
</comment>
<dbReference type="InterPro" id="IPR013785">
    <property type="entry name" value="Aldolase_TIM"/>
</dbReference>
<evidence type="ECO:0000256" key="11">
    <source>
        <dbReference type="ARBA" id="ARBA00023004"/>
    </source>
</evidence>
<keyword evidence="5 14" id="KW-0004">4Fe-4S</keyword>
<evidence type="ECO:0000256" key="1">
    <source>
        <dbReference type="ARBA" id="ARBA00004942"/>
    </source>
</evidence>
<evidence type="ECO:0000256" key="15">
    <source>
        <dbReference type="PIRSR" id="PIRSR001619-1"/>
    </source>
</evidence>
<dbReference type="Proteomes" id="UP000280842">
    <property type="component" value="Unassembled WGS sequence"/>
</dbReference>
<dbReference type="PANTHER" id="PTHR22976:SF2">
    <property type="entry name" value="BIOTIN SYNTHASE, MITOCHONDRIAL"/>
    <property type="match status" value="1"/>
</dbReference>
<comment type="cofactor">
    <cofactor evidence="14 15">
        <name>[4Fe-4S] cluster</name>
        <dbReference type="ChEBI" id="CHEBI:49883"/>
    </cofactor>
    <text evidence="14 15">Binds 1 [4Fe-4S] cluster. The cluster is coordinated with 3 cysteines and an exchangeable S-adenosyl-L-methionine.</text>
</comment>
<dbReference type="InterPro" id="IPR058240">
    <property type="entry name" value="rSAM_sf"/>
</dbReference>
<dbReference type="Pfam" id="PF06968">
    <property type="entry name" value="BATS"/>
    <property type="match status" value="1"/>
</dbReference>
<dbReference type="GO" id="GO:0051537">
    <property type="term" value="F:2 iron, 2 sulfur cluster binding"/>
    <property type="evidence" value="ECO:0007669"/>
    <property type="project" value="UniProtKB-KW"/>
</dbReference>
<dbReference type="EMBL" id="REFO01000014">
    <property type="protein sequence ID" value="RMA93123.1"/>
    <property type="molecule type" value="Genomic_DNA"/>
</dbReference>
<protein>
    <recommendedName>
        <fullName evidence="4 14">Biotin synthase</fullName>
        <ecNumber evidence="4 14">2.8.1.6</ecNumber>
    </recommendedName>
</protein>
<dbReference type="InterPro" id="IPR002684">
    <property type="entry name" value="Biotin_synth/BioAB"/>
</dbReference>
<keyword evidence="8 14" id="KW-0001">2Fe-2S</keyword>
<reference evidence="17 18" key="1">
    <citation type="submission" date="2018-10" db="EMBL/GenBank/DDBJ databases">
        <title>Genomic Encyclopedia of Archaeal and Bacterial Type Strains, Phase II (KMG-II): from individual species to whole genera.</title>
        <authorList>
            <person name="Goeker M."/>
        </authorList>
    </citation>
    <scope>NUCLEOTIDE SEQUENCE [LARGE SCALE GENOMIC DNA]</scope>
    <source>
        <strain evidence="17 18">VM1</strain>
    </source>
</reference>
<dbReference type="CDD" id="cd01335">
    <property type="entry name" value="Radical_SAM"/>
    <property type="match status" value="1"/>
</dbReference>
<dbReference type="UniPathway" id="UPA00078">
    <property type="reaction ID" value="UER00162"/>
</dbReference>
<evidence type="ECO:0000256" key="8">
    <source>
        <dbReference type="ARBA" id="ARBA00022714"/>
    </source>
</evidence>
<dbReference type="Gene3D" id="3.20.20.70">
    <property type="entry name" value="Aldolase class I"/>
    <property type="match status" value="1"/>
</dbReference>
<dbReference type="OrthoDB" id="9786826at2"/>
<comment type="subunit">
    <text evidence="3 14">Homodimer.</text>
</comment>
<dbReference type="GO" id="GO:0005506">
    <property type="term" value="F:iron ion binding"/>
    <property type="evidence" value="ECO:0007669"/>
    <property type="project" value="UniProtKB-UniRule"/>
</dbReference>
<dbReference type="SUPFAM" id="SSF102114">
    <property type="entry name" value="Radical SAM enzymes"/>
    <property type="match status" value="1"/>
</dbReference>
<evidence type="ECO:0000313" key="18">
    <source>
        <dbReference type="Proteomes" id="UP000280842"/>
    </source>
</evidence>
<dbReference type="RefSeq" id="WP_121923562.1">
    <property type="nucleotide sequence ID" value="NZ_REFO01000014.1"/>
</dbReference>
<dbReference type="SMART" id="SM00876">
    <property type="entry name" value="BATS"/>
    <property type="match status" value="1"/>
</dbReference>
<dbReference type="SMART" id="SM00729">
    <property type="entry name" value="Elp3"/>
    <property type="match status" value="1"/>
</dbReference>
<feature type="binding site" evidence="14 15">
    <location>
        <position position="109"/>
    </location>
    <ligand>
        <name>[2Fe-2S] cluster</name>
        <dbReference type="ChEBI" id="CHEBI:190135"/>
    </ligand>
</feature>
<name>A0A3M0B6Y5_9AQUI</name>
<feature type="binding site" evidence="14 15">
    <location>
        <position position="141"/>
    </location>
    <ligand>
        <name>[2Fe-2S] cluster</name>
        <dbReference type="ChEBI" id="CHEBI:190135"/>
    </ligand>
</feature>
<dbReference type="GO" id="GO:0009102">
    <property type="term" value="P:biotin biosynthetic process"/>
    <property type="evidence" value="ECO:0007669"/>
    <property type="project" value="UniProtKB-UniRule"/>
</dbReference>
<evidence type="ECO:0000256" key="2">
    <source>
        <dbReference type="ARBA" id="ARBA00010765"/>
    </source>
</evidence>
<evidence type="ECO:0000256" key="13">
    <source>
        <dbReference type="ARBA" id="ARBA00051157"/>
    </source>
</evidence>
<evidence type="ECO:0000256" key="9">
    <source>
        <dbReference type="ARBA" id="ARBA00022723"/>
    </source>
</evidence>
<keyword evidence="7 14" id="KW-0949">S-adenosyl-L-methionine</keyword>
<dbReference type="PROSITE" id="PS51918">
    <property type="entry name" value="RADICAL_SAM"/>
    <property type="match status" value="1"/>
</dbReference>
<evidence type="ECO:0000256" key="14">
    <source>
        <dbReference type="HAMAP-Rule" id="MF_01694"/>
    </source>
</evidence>
<organism evidence="17 18">
    <name type="scientific">Hydrogenothermus marinus</name>
    <dbReference type="NCBI Taxonomy" id="133270"/>
    <lineage>
        <taxon>Bacteria</taxon>
        <taxon>Pseudomonadati</taxon>
        <taxon>Aquificota</taxon>
        <taxon>Aquificia</taxon>
        <taxon>Aquificales</taxon>
        <taxon>Hydrogenothermaceae</taxon>
        <taxon>Hydrogenothermus</taxon>
    </lineage>
</organism>
<dbReference type="HAMAP" id="MF_01694">
    <property type="entry name" value="BioB"/>
    <property type="match status" value="1"/>
</dbReference>
<evidence type="ECO:0000256" key="3">
    <source>
        <dbReference type="ARBA" id="ARBA00011738"/>
    </source>
</evidence>
<keyword evidence="12 14" id="KW-0411">Iron-sulfur</keyword>
<comment type="catalytic activity">
    <reaction evidence="13 14">
        <text>(4R,5S)-dethiobiotin + (sulfur carrier)-SH + 2 reduced [2Fe-2S]-[ferredoxin] + 2 S-adenosyl-L-methionine = (sulfur carrier)-H + biotin + 2 5'-deoxyadenosine + 2 L-methionine + 2 oxidized [2Fe-2S]-[ferredoxin]</text>
        <dbReference type="Rhea" id="RHEA:22060"/>
        <dbReference type="Rhea" id="RHEA-COMP:10000"/>
        <dbReference type="Rhea" id="RHEA-COMP:10001"/>
        <dbReference type="Rhea" id="RHEA-COMP:14737"/>
        <dbReference type="Rhea" id="RHEA-COMP:14739"/>
        <dbReference type="ChEBI" id="CHEBI:17319"/>
        <dbReference type="ChEBI" id="CHEBI:29917"/>
        <dbReference type="ChEBI" id="CHEBI:33737"/>
        <dbReference type="ChEBI" id="CHEBI:33738"/>
        <dbReference type="ChEBI" id="CHEBI:57586"/>
        <dbReference type="ChEBI" id="CHEBI:57844"/>
        <dbReference type="ChEBI" id="CHEBI:59789"/>
        <dbReference type="ChEBI" id="CHEBI:64428"/>
        <dbReference type="ChEBI" id="CHEBI:149473"/>
        <dbReference type="EC" id="2.8.1.6"/>
    </reaction>
</comment>
<dbReference type="FunFam" id="3.20.20.70:FF:000026">
    <property type="entry name" value="Biotin synthase"/>
    <property type="match status" value="1"/>
</dbReference>
<dbReference type="InterPro" id="IPR007197">
    <property type="entry name" value="rSAM"/>
</dbReference>
<evidence type="ECO:0000256" key="5">
    <source>
        <dbReference type="ARBA" id="ARBA00022485"/>
    </source>
</evidence>
<proteinExistence type="inferred from homology"/>
<keyword evidence="9 14" id="KW-0479">Metal-binding</keyword>